<dbReference type="InterPro" id="IPR006059">
    <property type="entry name" value="SBP"/>
</dbReference>
<gene>
    <name evidence="4" type="ORF">KTT_26820</name>
</gene>
<evidence type="ECO:0000256" key="3">
    <source>
        <dbReference type="ARBA" id="ARBA00022729"/>
    </source>
</evidence>
<keyword evidence="3" id="KW-0732">Signal</keyword>
<dbReference type="PANTHER" id="PTHR30061">
    <property type="entry name" value="MALTOSE-BINDING PERIPLASMIC PROTEIN"/>
    <property type="match status" value="1"/>
</dbReference>
<dbReference type="RefSeq" id="WP_126580407.1">
    <property type="nucleotide sequence ID" value="NZ_BIFR01000001.1"/>
</dbReference>
<sequence length="435" mass="46459">MNNLSIYGVIMKHRRSRTIAASLSTLLVLLTVILSACGGSSTSTTSGPVTLNYWYTEGTAEAPVITKLIGEFEKQNPDIKINAQYQPFDQTQSKFANAAQSNTAPDVLRSDVGWIAQFASTRYLLPLDQYVSETDQKDYLPNALAYGKYDGHLYALPQVTDFLAIQYNKAILAKAGITSAPKTMSDFEAASKKIVESGAAKYAFETSGASYFTLPFLWSFGGGMIDANNKVLVNNAGSVAGLEFLTKLQNQDKVMPGKIDFNNGYNNMVNDLKDGTTAMIFNGPWETSNILTGSAFADKTNLGIAAIPAGPTGVTGSPTGGHSYVAYAGTKHPAEAAKFINFMSSTSSQVEIATANHTLPTRESAYKDAAVTADPIISAFYAIRNSAVSRPVIPQGGQLFTDFDPNIQAALGGSKTPADALNAVAEKWQQLLASK</sequence>
<keyword evidence="5" id="KW-1185">Reference proteome</keyword>
<evidence type="ECO:0000313" key="4">
    <source>
        <dbReference type="EMBL" id="GCE12823.1"/>
    </source>
</evidence>
<dbReference type="Proteomes" id="UP000287352">
    <property type="component" value="Unassembled WGS sequence"/>
</dbReference>
<dbReference type="EMBL" id="BIFR01000001">
    <property type="protein sequence ID" value="GCE12823.1"/>
    <property type="molecule type" value="Genomic_DNA"/>
</dbReference>
<evidence type="ECO:0000256" key="1">
    <source>
        <dbReference type="ARBA" id="ARBA00008520"/>
    </source>
</evidence>
<protein>
    <submittedName>
        <fullName evidence="4">Sugar ABC transporter substrate-binding protein</fullName>
    </submittedName>
</protein>
<name>A0A402A124_9CHLR</name>
<dbReference type="GO" id="GO:0042956">
    <property type="term" value="P:maltodextrin transmembrane transport"/>
    <property type="evidence" value="ECO:0007669"/>
    <property type="project" value="TreeGrafter"/>
</dbReference>
<keyword evidence="2" id="KW-0813">Transport</keyword>
<dbReference type="SUPFAM" id="SSF53850">
    <property type="entry name" value="Periplasmic binding protein-like II"/>
    <property type="match status" value="1"/>
</dbReference>
<evidence type="ECO:0000313" key="5">
    <source>
        <dbReference type="Proteomes" id="UP000287352"/>
    </source>
</evidence>
<dbReference type="GO" id="GO:0015768">
    <property type="term" value="P:maltose transport"/>
    <property type="evidence" value="ECO:0007669"/>
    <property type="project" value="TreeGrafter"/>
</dbReference>
<dbReference type="Gene3D" id="3.40.190.10">
    <property type="entry name" value="Periplasmic binding protein-like II"/>
    <property type="match status" value="2"/>
</dbReference>
<dbReference type="OrthoDB" id="9766758at2"/>
<organism evidence="4 5">
    <name type="scientific">Tengunoibacter tsumagoiensis</name>
    <dbReference type="NCBI Taxonomy" id="2014871"/>
    <lineage>
        <taxon>Bacteria</taxon>
        <taxon>Bacillati</taxon>
        <taxon>Chloroflexota</taxon>
        <taxon>Ktedonobacteria</taxon>
        <taxon>Ktedonobacterales</taxon>
        <taxon>Dictyobacteraceae</taxon>
        <taxon>Tengunoibacter</taxon>
    </lineage>
</organism>
<comment type="similarity">
    <text evidence="1">Belongs to the bacterial solute-binding protein 1 family.</text>
</comment>
<dbReference type="PANTHER" id="PTHR30061:SF50">
    <property type="entry name" value="MALTOSE_MALTODEXTRIN-BINDING PERIPLASMIC PROTEIN"/>
    <property type="match status" value="1"/>
</dbReference>
<dbReference type="Pfam" id="PF01547">
    <property type="entry name" value="SBP_bac_1"/>
    <property type="match status" value="1"/>
</dbReference>
<dbReference type="AlphaFoldDB" id="A0A402A124"/>
<reference evidence="5" key="1">
    <citation type="submission" date="2018-12" db="EMBL/GenBank/DDBJ databases">
        <title>Tengunoibacter tsumagoiensis gen. nov., sp. nov., Dictyobacter kobayashii sp. nov., D. alpinus sp. nov., and D. joshuensis sp. nov. and description of Dictyobacteraceae fam. nov. within the order Ktedonobacterales isolated from Tengu-no-mugimeshi.</title>
        <authorList>
            <person name="Wang C.M."/>
            <person name="Zheng Y."/>
            <person name="Sakai Y."/>
            <person name="Toyoda A."/>
            <person name="Minakuchi Y."/>
            <person name="Abe K."/>
            <person name="Yokota A."/>
            <person name="Yabe S."/>
        </authorList>
    </citation>
    <scope>NUCLEOTIDE SEQUENCE [LARGE SCALE GENOMIC DNA]</scope>
    <source>
        <strain evidence="5">Uno3</strain>
    </source>
</reference>
<evidence type="ECO:0000256" key="2">
    <source>
        <dbReference type="ARBA" id="ARBA00022448"/>
    </source>
</evidence>
<dbReference type="GO" id="GO:0055052">
    <property type="term" value="C:ATP-binding cassette (ABC) transporter complex, substrate-binding subunit-containing"/>
    <property type="evidence" value="ECO:0007669"/>
    <property type="project" value="TreeGrafter"/>
</dbReference>
<accession>A0A402A124</accession>
<comment type="caution">
    <text evidence="4">The sequence shown here is derived from an EMBL/GenBank/DDBJ whole genome shotgun (WGS) entry which is preliminary data.</text>
</comment>
<dbReference type="GO" id="GO:1901982">
    <property type="term" value="F:maltose binding"/>
    <property type="evidence" value="ECO:0007669"/>
    <property type="project" value="TreeGrafter"/>
</dbReference>
<proteinExistence type="inferred from homology"/>